<protein>
    <submittedName>
        <fullName evidence="1">Uncharacterized protein</fullName>
    </submittedName>
</protein>
<reference evidence="1 2" key="1">
    <citation type="journal article" date="2024" name="Nat. Commun.">
        <title>Phylogenomics reveals the evolutionary origins of lichenization in chlorophyte algae.</title>
        <authorList>
            <person name="Puginier C."/>
            <person name="Libourel C."/>
            <person name="Otte J."/>
            <person name="Skaloud P."/>
            <person name="Haon M."/>
            <person name="Grisel S."/>
            <person name="Petersen M."/>
            <person name="Berrin J.G."/>
            <person name="Delaux P.M."/>
            <person name="Dal Grande F."/>
            <person name="Keller J."/>
        </authorList>
    </citation>
    <scope>NUCLEOTIDE SEQUENCE [LARGE SCALE GENOMIC DNA]</scope>
    <source>
        <strain evidence="1 2">SAG 2036</strain>
    </source>
</reference>
<accession>A0AAW1NV57</accession>
<evidence type="ECO:0000313" key="1">
    <source>
        <dbReference type="EMBL" id="KAK9795929.1"/>
    </source>
</evidence>
<proteinExistence type="predicted"/>
<gene>
    <name evidence="1" type="ORF">WJX73_006208</name>
</gene>
<organism evidence="1 2">
    <name type="scientific">Symbiochloris irregularis</name>
    <dbReference type="NCBI Taxonomy" id="706552"/>
    <lineage>
        <taxon>Eukaryota</taxon>
        <taxon>Viridiplantae</taxon>
        <taxon>Chlorophyta</taxon>
        <taxon>core chlorophytes</taxon>
        <taxon>Trebouxiophyceae</taxon>
        <taxon>Trebouxiales</taxon>
        <taxon>Trebouxiaceae</taxon>
        <taxon>Symbiochloris</taxon>
    </lineage>
</organism>
<dbReference type="EMBL" id="JALJOQ010000121">
    <property type="protein sequence ID" value="KAK9795929.1"/>
    <property type="molecule type" value="Genomic_DNA"/>
</dbReference>
<evidence type="ECO:0000313" key="2">
    <source>
        <dbReference type="Proteomes" id="UP001465755"/>
    </source>
</evidence>
<comment type="caution">
    <text evidence="1">The sequence shown here is derived from an EMBL/GenBank/DDBJ whole genome shotgun (WGS) entry which is preliminary data.</text>
</comment>
<dbReference type="AlphaFoldDB" id="A0AAW1NV57"/>
<dbReference type="Proteomes" id="UP001465755">
    <property type="component" value="Unassembled WGS sequence"/>
</dbReference>
<name>A0AAW1NV57_9CHLO</name>
<keyword evidence="2" id="KW-1185">Reference proteome</keyword>
<sequence>MIGCLLIAQDAWTQLYTNCSTLFSPPASCVLNSFTGSDCQRPNPNSNDLLLSSTQNNDMYTINSFAGTGLLDNAGPGWATKFYTGQDADRRRRSLLQVEDNEGGGGGSGQAAGCWPDFYDVHDFSQWIAGSYQEPYYGGNRINPVGVIFWILQALGIMSMAFV</sequence>